<evidence type="ECO:0000256" key="1">
    <source>
        <dbReference type="SAM" id="MobiDB-lite"/>
    </source>
</evidence>
<dbReference type="AlphaFoldDB" id="A0A5C3QG96"/>
<dbReference type="EMBL" id="ML178830">
    <property type="protein sequence ID" value="TFL00160.1"/>
    <property type="molecule type" value="Genomic_DNA"/>
</dbReference>
<gene>
    <name evidence="2" type="ORF">BDV98DRAFT_570084</name>
</gene>
<accession>A0A5C3QG96</accession>
<feature type="region of interest" description="Disordered" evidence="1">
    <location>
        <begin position="125"/>
        <end position="150"/>
    </location>
</feature>
<evidence type="ECO:0000313" key="3">
    <source>
        <dbReference type="Proteomes" id="UP000305067"/>
    </source>
</evidence>
<evidence type="ECO:0000313" key="2">
    <source>
        <dbReference type="EMBL" id="TFL00160.1"/>
    </source>
</evidence>
<protein>
    <submittedName>
        <fullName evidence="2">Uncharacterized protein</fullName>
    </submittedName>
</protein>
<organism evidence="2 3">
    <name type="scientific">Pterulicium gracile</name>
    <dbReference type="NCBI Taxonomy" id="1884261"/>
    <lineage>
        <taxon>Eukaryota</taxon>
        <taxon>Fungi</taxon>
        <taxon>Dikarya</taxon>
        <taxon>Basidiomycota</taxon>
        <taxon>Agaricomycotina</taxon>
        <taxon>Agaricomycetes</taxon>
        <taxon>Agaricomycetidae</taxon>
        <taxon>Agaricales</taxon>
        <taxon>Pleurotineae</taxon>
        <taxon>Pterulaceae</taxon>
        <taxon>Pterulicium</taxon>
    </lineage>
</organism>
<keyword evidence="3" id="KW-1185">Reference proteome</keyword>
<dbReference type="Proteomes" id="UP000305067">
    <property type="component" value="Unassembled WGS sequence"/>
</dbReference>
<feature type="region of interest" description="Disordered" evidence="1">
    <location>
        <begin position="270"/>
        <end position="290"/>
    </location>
</feature>
<reference evidence="2 3" key="1">
    <citation type="journal article" date="2019" name="Nat. Ecol. Evol.">
        <title>Megaphylogeny resolves global patterns of mushroom evolution.</title>
        <authorList>
            <person name="Varga T."/>
            <person name="Krizsan K."/>
            <person name="Foldi C."/>
            <person name="Dima B."/>
            <person name="Sanchez-Garcia M."/>
            <person name="Sanchez-Ramirez S."/>
            <person name="Szollosi G.J."/>
            <person name="Szarkandi J.G."/>
            <person name="Papp V."/>
            <person name="Albert L."/>
            <person name="Andreopoulos W."/>
            <person name="Angelini C."/>
            <person name="Antonin V."/>
            <person name="Barry K.W."/>
            <person name="Bougher N.L."/>
            <person name="Buchanan P."/>
            <person name="Buyck B."/>
            <person name="Bense V."/>
            <person name="Catcheside P."/>
            <person name="Chovatia M."/>
            <person name="Cooper J."/>
            <person name="Damon W."/>
            <person name="Desjardin D."/>
            <person name="Finy P."/>
            <person name="Geml J."/>
            <person name="Haridas S."/>
            <person name="Hughes K."/>
            <person name="Justo A."/>
            <person name="Karasinski D."/>
            <person name="Kautmanova I."/>
            <person name="Kiss B."/>
            <person name="Kocsube S."/>
            <person name="Kotiranta H."/>
            <person name="LaButti K.M."/>
            <person name="Lechner B.E."/>
            <person name="Liimatainen K."/>
            <person name="Lipzen A."/>
            <person name="Lukacs Z."/>
            <person name="Mihaltcheva S."/>
            <person name="Morgado L.N."/>
            <person name="Niskanen T."/>
            <person name="Noordeloos M.E."/>
            <person name="Ohm R.A."/>
            <person name="Ortiz-Santana B."/>
            <person name="Ovrebo C."/>
            <person name="Racz N."/>
            <person name="Riley R."/>
            <person name="Savchenko A."/>
            <person name="Shiryaev A."/>
            <person name="Soop K."/>
            <person name="Spirin V."/>
            <person name="Szebenyi C."/>
            <person name="Tomsovsky M."/>
            <person name="Tulloss R.E."/>
            <person name="Uehling J."/>
            <person name="Grigoriev I.V."/>
            <person name="Vagvolgyi C."/>
            <person name="Papp T."/>
            <person name="Martin F.M."/>
            <person name="Miettinen O."/>
            <person name="Hibbett D.S."/>
            <person name="Nagy L.G."/>
        </authorList>
    </citation>
    <scope>NUCLEOTIDE SEQUENCE [LARGE SCALE GENOMIC DNA]</scope>
    <source>
        <strain evidence="2 3">CBS 309.79</strain>
    </source>
</reference>
<proteinExistence type="predicted"/>
<sequence length="316" mass="35427">MDDTSFCRMVQHRKKRNKDFNYSYEEIADARTKTLEQNGDSLTHNSSPLAAHLTLPPSAAHAAHITAQLTDNKGLRFIPSQPPIAILGEGKQPDVYHATRQISVNHFLDAPYVRRKKALAYTYGGQTKLSRGDRKNKRSAVPHQSSRSLSSRMLLAAAETGVDTIFHDRRPLHLVSVDLSPVHKYSERRYQRPWSKSSPSVALTSSTHMMPTHVDRLSARPKSPRRVSAWADDLRGWEADDPVSQDTTVMRGPHPVVRPSFNTDGALASEQCVRKQPRGSASRYRSRRGHALTDELSPDENWVGGTRIPIKFVPIS</sequence>
<name>A0A5C3QG96_9AGAR</name>